<evidence type="ECO:0000256" key="4">
    <source>
        <dbReference type="ARBA" id="ARBA00022989"/>
    </source>
</evidence>
<dbReference type="PANTHER" id="PTHR19444">
    <property type="entry name" value="UNC-93 RELATED"/>
    <property type="match status" value="1"/>
</dbReference>
<name>A0AAD1SW21_PELCU</name>
<gene>
    <name evidence="10" type="ORF">PECUL_23A010247</name>
</gene>
<feature type="transmembrane region" description="Helical" evidence="9">
    <location>
        <begin position="40"/>
        <end position="63"/>
    </location>
</feature>
<reference evidence="10" key="1">
    <citation type="submission" date="2022-03" db="EMBL/GenBank/DDBJ databases">
        <authorList>
            <person name="Alioto T."/>
            <person name="Alioto T."/>
            <person name="Gomez Garrido J."/>
        </authorList>
    </citation>
    <scope>NUCLEOTIDE SEQUENCE</scope>
</reference>
<dbReference type="PANTHER" id="PTHR19444:SF55">
    <property type="entry name" value="PROTEIN UNC-93 HOMOLOG A"/>
    <property type="match status" value="1"/>
</dbReference>
<evidence type="ECO:0000256" key="8">
    <source>
        <dbReference type="SAM" id="MobiDB-lite"/>
    </source>
</evidence>
<dbReference type="AlphaFoldDB" id="A0AAD1SW21"/>
<keyword evidence="4 9" id="KW-1133">Transmembrane helix</keyword>
<dbReference type="InterPro" id="IPR010291">
    <property type="entry name" value="Ion_channel_UNC-93"/>
</dbReference>
<feature type="region of interest" description="Disordered" evidence="8">
    <location>
        <begin position="252"/>
        <end position="321"/>
    </location>
</feature>
<evidence type="ECO:0000313" key="10">
    <source>
        <dbReference type="EMBL" id="CAH2312981.1"/>
    </source>
</evidence>
<feature type="transmembrane region" description="Helical" evidence="9">
    <location>
        <begin position="108"/>
        <end position="129"/>
    </location>
</feature>
<feature type="compositionally biased region" description="Basic residues" evidence="8">
    <location>
        <begin position="256"/>
        <end position="270"/>
    </location>
</feature>
<feature type="compositionally biased region" description="Basic and acidic residues" evidence="8">
    <location>
        <begin position="284"/>
        <end position="303"/>
    </location>
</feature>
<keyword evidence="11" id="KW-1185">Reference proteome</keyword>
<comment type="subcellular location">
    <subcellularLocation>
        <location evidence="1">Membrane</location>
        <topology evidence="1">Multi-pass membrane protein</topology>
    </subcellularLocation>
</comment>
<evidence type="ECO:0000256" key="3">
    <source>
        <dbReference type="ARBA" id="ARBA00022692"/>
    </source>
</evidence>
<protein>
    <recommendedName>
        <fullName evidence="6">Protein unc-93 homolog A</fullName>
    </recommendedName>
</protein>
<dbReference type="EMBL" id="OW240919">
    <property type="protein sequence ID" value="CAH2312981.1"/>
    <property type="molecule type" value="Genomic_DNA"/>
</dbReference>
<dbReference type="InterPro" id="IPR051951">
    <property type="entry name" value="UNC-93_regulatory"/>
</dbReference>
<keyword evidence="5 9" id="KW-0472">Membrane</keyword>
<sequence>MILGFGGAPLWAAKCTYLTVSGNRYAEKSGKVAKDIVNQYFGLFFLIFQSSGVWGNLISSLIFGQTPTTGYNLSTSSYEHCGANDCPYLNITNANSASSTQPTQSLKYTLLGIYTGSGVLAIALIAIFLDNIDLNTRQAKDDFKEESFGKKIMATIRHLKDKRQCLLIPLTMYSGFEQGFLAGDYTKKKKELELIEIEIEKLKSEITPEVEDGTFAELLDKIERRVKDLEVKIKEGKRKKISRDKEDYEKGIQRNWNKHRNIRNLHHTQHHERNQIPPLQQGRKPNERVSKNMSHHNRDDIRRPYRKTSTPKGRYPLQHKPLTPRRRYNTFRNTRWENEQVRTPYNERRHISDWRTVNHNARVPHCNLATTTKPVESHPERISQVSFLGNLLEQREETRTALKKTWRERRDPPWSPVERKRPRREEDTERRD</sequence>
<accession>A0AAD1SW21</accession>
<evidence type="ECO:0000256" key="6">
    <source>
        <dbReference type="ARBA" id="ARBA00040854"/>
    </source>
</evidence>
<keyword evidence="7" id="KW-0175">Coiled coil</keyword>
<evidence type="ECO:0000256" key="2">
    <source>
        <dbReference type="ARBA" id="ARBA00009172"/>
    </source>
</evidence>
<proteinExistence type="inferred from homology"/>
<feature type="coiled-coil region" evidence="7">
    <location>
        <begin position="185"/>
        <end position="239"/>
    </location>
</feature>
<evidence type="ECO:0000313" key="11">
    <source>
        <dbReference type="Proteomes" id="UP001295444"/>
    </source>
</evidence>
<keyword evidence="3 9" id="KW-0812">Transmembrane</keyword>
<dbReference type="GO" id="GO:0016020">
    <property type="term" value="C:membrane"/>
    <property type="evidence" value="ECO:0007669"/>
    <property type="project" value="UniProtKB-SubCell"/>
</dbReference>
<dbReference type="Proteomes" id="UP001295444">
    <property type="component" value="Chromosome 08"/>
</dbReference>
<feature type="compositionally biased region" description="Basic and acidic residues" evidence="8">
    <location>
        <begin position="408"/>
        <end position="432"/>
    </location>
</feature>
<dbReference type="Pfam" id="PF05978">
    <property type="entry name" value="UNC-93"/>
    <property type="match status" value="1"/>
</dbReference>
<organism evidence="10 11">
    <name type="scientific">Pelobates cultripes</name>
    <name type="common">Western spadefoot toad</name>
    <dbReference type="NCBI Taxonomy" id="61616"/>
    <lineage>
        <taxon>Eukaryota</taxon>
        <taxon>Metazoa</taxon>
        <taxon>Chordata</taxon>
        <taxon>Craniata</taxon>
        <taxon>Vertebrata</taxon>
        <taxon>Euteleostomi</taxon>
        <taxon>Amphibia</taxon>
        <taxon>Batrachia</taxon>
        <taxon>Anura</taxon>
        <taxon>Pelobatoidea</taxon>
        <taxon>Pelobatidae</taxon>
        <taxon>Pelobates</taxon>
    </lineage>
</organism>
<evidence type="ECO:0000256" key="7">
    <source>
        <dbReference type="SAM" id="Coils"/>
    </source>
</evidence>
<comment type="similarity">
    <text evidence="2">Belongs to the unc-93 family.</text>
</comment>
<evidence type="ECO:0000256" key="1">
    <source>
        <dbReference type="ARBA" id="ARBA00004141"/>
    </source>
</evidence>
<evidence type="ECO:0000256" key="9">
    <source>
        <dbReference type="SAM" id="Phobius"/>
    </source>
</evidence>
<evidence type="ECO:0000256" key="5">
    <source>
        <dbReference type="ARBA" id="ARBA00023136"/>
    </source>
</evidence>
<feature type="region of interest" description="Disordered" evidence="8">
    <location>
        <begin position="402"/>
        <end position="432"/>
    </location>
</feature>